<dbReference type="Gene3D" id="3.40.50.1110">
    <property type="entry name" value="SGNH hydrolase"/>
    <property type="match status" value="1"/>
</dbReference>
<dbReference type="EMBL" id="JNBR01000515">
    <property type="protein sequence ID" value="OQR91569.1"/>
    <property type="molecule type" value="Genomic_DNA"/>
</dbReference>
<keyword evidence="5" id="KW-1185">Reference proteome</keyword>
<evidence type="ECO:0000259" key="3">
    <source>
        <dbReference type="Pfam" id="PF13472"/>
    </source>
</evidence>
<dbReference type="InterPro" id="IPR045136">
    <property type="entry name" value="Iah1-like"/>
</dbReference>
<dbReference type="CDD" id="cd01838">
    <property type="entry name" value="Isoamyl_acetate_hydrolase_like"/>
    <property type="match status" value="1"/>
</dbReference>
<accession>A0A1V9Z0J0</accession>
<gene>
    <name evidence="4" type="ORF">ACHHYP_04573</name>
</gene>
<evidence type="ECO:0000313" key="5">
    <source>
        <dbReference type="Proteomes" id="UP000243579"/>
    </source>
</evidence>
<keyword evidence="2" id="KW-1133">Transmembrane helix</keyword>
<feature type="domain" description="SGNH hydrolase-type esterase" evidence="3">
    <location>
        <begin position="84"/>
        <end position="256"/>
    </location>
</feature>
<dbReference type="PANTHER" id="PTHR14209">
    <property type="entry name" value="ISOAMYL ACETATE-HYDROLYZING ESTERASE 1"/>
    <property type="match status" value="1"/>
</dbReference>
<dbReference type="InterPro" id="IPR036514">
    <property type="entry name" value="SGNH_hydro_sf"/>
</dbReference>
<dbReference type="SUPFAM" id="SSF52266">
    <property type="entry name" value="SGNH hydrolase"/>
    <property type="match status" value="1"/>
</dbReference>
<protein>
    <recommendedName>
        <fullName evidence="3">SGNH hydrolase-type esterase domain-containing protein</fullName>
    </recommendedName>
</protein>
<feature type="compositionally biased region" description="Pro residues" evidence="1">
    <location>
        <begin position="53"/>
        <end position="67"/>
    </location>
</feature>
<dbReference type="Proteomes" id="UP000243579">
    <property type="component" value="Unassembled WGS sequence"/>
</dbReference>
<evidence type="ECO:0000313" key="4">
    <source>
        <dbReference type="EMBL" id="OQR91569.1"/>
    </source>
</evidence>
<comment type="caution">
    <text evidence="4">The sequence shown here is derived from an EMBL/GenBank/DDBJ whole genome shotgun (WGS) entry which is preliminary data.</text>
</comment>
<keyword evidence="2" id="KW-0812">Transmembrane</keyword>
<keyword evidence="2" id="KW-0472">Membrane</keyword>
<sequence length="282" mass="30552">MGATQKLATLADTSTPTSAVPSRRHWLVLLIIPIVICVVLLVNKEEPGSSPAPTTPPPQTTLQPPEPAYSTSLPPVVGTPMLLFVGDSITQLAANPATRGFQANLSYDYIRRADIANRGLSGWNTRGWRQVLPQLLNEWVAKPPRLVVLFLGANDAAVPGDYLEVPLDEYGANLAAMVAAMNATFLAPAFILVTPPAFDDASSWPRRNARTGIYAQRCQEVAANLSVPVLDLWTPWQGQQQTMLIDGLHLSPAGNDYVHSQLLALIRKDIPKLAPEALPIQF</sequence>
<evidence type="ECO:0000256" key="1">
    <source>
        <dbReference type="SAM" id="MobiDB-lite"/>
    </source>
</evidence>
<dbReference type="Pfam" id="PF13472">
    <property type="entry name" value="Lipase_GDSL_2"/>
    <property type="match status" value="1"/>
</dbReference>
<proteinExistence type="predicted"/>
<organism evidence="4 5">
    <name type="scientific">Achlya hypogyna</name>
    <name type="common">Oomycete</name>
    <name type="synonym">Protoachlya hypogyna</name>
    <dbReference type="NCBI Taxonomy" id="1202772"/>
    <lineage>
        <taxon>Eukaryota</taxon>
        <taxon>Sar</taxon>
        <taxon>Stramenopiles</taxon>
        <taxon>Oomycota</taxon>
        <taxon>Saprolegniomycetes</taxon>
        <taxon>Saprolegniales</taxon>
        <taxon>Achlyaceae</taxon>
        <taxon>Achlya</taxon>
    </lineage>
</organism>
<name>A0A1V9Z0J0_ACHHY</name>
<feature type="transmembrane region" description="Helical" evidence="2">
    <location>
        <begin position="25"/>
        <end position="42"/>
    </location>
</feature>
<reference evidence="4 5" key="1">
    <citation type="journal article" date="2014" name="Genome Biol. Evol.">
        <title>The secreted proteins of Achlya hypogyna and Thraustotheca clavata identify the ancestral oomycete secretome and reveal gene acquisitions by horizontal gene transfer.</title>
        <authorList>
            <person name="Misner I."/>
            <person name="Blouin N."/>
            <person name="Leonard G."/>
            <person name="Richards T.A."/>
            <person name="Lane C.E."/>
        </authorList>
    </citation>
    <scope>NUCLEOTIDE SEQUENCE [LARGE SCALE GENOMIC DNA]</scope>
    <source>
        <strain evidence="4 5">ATCC 48635</strain>
    </source>
</reference>
<dbReference type="STRING" id="1202772.A0A1V9Z0J0"/>
<dbReference type="PANTHER" id="PTHR14209:SF19">
    <property type="entry name" value="ISOAMYL ACETATE-HYDROLYZING ESTERASE 1 HOMOLOG"/>
    <property type="match status" value="1"/>
</dbReference>
<dbReference type="InterPro" id="IPR013830">
    <property type="entry name" value="SGNH_hydro"/>
</dbReference>
<evidence type="ECO:0000256" key="2">
    <source>
        <dbReference type="SAM" id="Phobius"/>
    </source>
</evidence>
<dbReference type="OrthoDB" id="671439at2759"/>
<dbReference type="AlphaFoldDB" id="A0A1V9Z0J0"/>
<feature type="region of interest" description="Disordered" evidence="1">
    <location>
        <begin position="47"/>
        <end position="70"/>
    </location>
</feature>